<dbReference type="EMBL" id="LR743530">
    <property type="protein sequence ID" value="CAA2409867.1"/>
    <property type="molecule type" value="Genomic_DNA"/>
</dbReference>
<protein>
    <submittedName>
        <fullName evidence="1">Uncharacterized protein</fullName>
    </submittedName>
</protein>
<name>A0A679KD76_9CAUD</name>
<dbReference type="KEGG" id="vg:79707341"/>
<dbReference type="RefSeq" id="YP_010742801.1">
    <property type="nucleotide sequence ID" value="NC_073092.1"/>
</dbReference>
<sequence length="79" mass="8120">MPTVKLLGGSHNNKTVEDDPKQKVIVYGGELFSLGDLGPNGWRYHVGNAPAGACDTVAKPATSGWVSGPAVTGWGNGRG</sequence>
<dbReference type="GeneID" id="79707341"/>
<keyword evidence="2" id="KW-1185">Reference proteome</keyword>
<evidence type="ECO:0000313" key="1">
    <source>
        <dbReference type="EMBL" id="CAA2409867.1"/>
    </source>
</evidence>
<evidence type="ECO:0000313" key="2">
    <source>
        <dbReference type="Proteomes" id="UP000464334"/>
    </source>
</evidence>
<proteinExistence type="predicted"/>
<reference evidence="1 2" key="1">
    <citation type="submission" date="2019-12" db="EMBL/GenBank/DDBJ databases">
        <authorList>
            <person name="Ansaldi M."/>
            <person name="Clavijo F."/>
        </authorList>
    </citation>
    <scope>NUCLEOTIDE SEQUENCE [LARGE SCALE GENOMIC DNA]</scope>
</reference>
<organism evidence="1 2">
    <name type="scientific">Xanthomonas phage Suba</name>
    <dbReference type="NCBI Taxonomy" id="2674975"/>
    <lineage>
        <taxon>Viruses</taxon>
        <taxon>Duplodnaviria</taxon>
        <taxon>Heunggongvirae</taxon>
        <taxon>Uroviricota</taxon>
        <taxon>Caudoviricetes</taxon>
        <taxon>Stanbaylleyvirinae</taxon>
        <taxon>Subavirus</taxon>
        <taxon>Subavirus suba</taxon>
    </lineage>
</organism>
<accession>A0A679KD76</accession>
<dbReference type="Proteomes" id="UP000464334">
    <property type="component" value="Chromosome"/>
</dbReference>